<organism evidence="1 2">
    <name type="scientific">Lentinula lateritia</name>
    <dbReference type="NCBI Taxonomy" id="40482"/>
    <lineage>
        <taxon>Eukaryota</taxon>
        <taxon>Fungi</taxon>
        <taxon>Dikarya</taxon>
        <taxon>Basidiomycota</taxon>
        <taxon>Agaricomycotina</taxon>
        <taxon>Agaricomycetes</taxon>
        <taxon>Agaricomycetidae</taxon>
        <taxon>Agaricales</taxon>
        <taxon>Marasmiineae</taxon>
        <taxon>Omphalotaceae</taxon>
        <taxon>Lentinula</taxon>
    </lineage>
</organism>
<protein>
    <submittedName>
        <fullName evidence="1">Uncharacterized protein</fullName>
    </submittedName>
</protein>
<gene>
    <name evidence="1" type="ORF">C8J55DRAFT_602016</name>
</gene>
<name>A0A9W9E0K5_9AGAR</name>
<reference evidence="1" key="2">
    <citation type="journal article" date="2023" name="Proc. Natl. Acad. Sci. U.S.A.">
        <title>A global phylogenomic analysis of the shiitake genus Lentinula.</title>
        <authorList>
            <person name="Sierra-Patev S."/>
            <person name="Min B."/>
            <person name="Naranjo-Ortiz M."/>
            <person name="Looney B."/>
            <person name="Konkel Z."/>
            <person name="Slot J.C."/>
            <person name="Sakamoto Y."/>
            <person name="Steenwyk J.L."/>
            <person name="Rokas A."/>
            <person name="Carro J."/>
            <person name="Camarero S."/>
            <person name="Ferreira P."/>
            <person name="Molpeceres G."/>
            <person name="Ruiz-Duenas F.J."/>
            <person name="Serrano A."/>
            <person name="Henrissat B."/>
            <person name="Drula E."/>
            <person name="Hughes K.W."/>
            <person name="Mata J.L."/>
            <person name="Ishikawa N.K."/>
            <person name="Vargas-Isla R."/>
            <person name="Ushijima S."/>
            <person name="Smith C.A."/>
            <person name="Donoghue J."/>
            <person name="Ahrendt S."/>
            <person name="Andreopoulos W."/>
            <person name="He G."/>
            <person name="LaButti K."/>
            <person name="Lipzen A."/>
            <person name="Ng V."/>
            <person name="Riley R."/>
            <person name="Sandor L."/>
            <person name="Barry K."/>
            <person name="Martinez A.T."/>
            <person name="Xiao Y."/>
            <person name="Gibbons J.G."/>
            <person name="Terashima K."/>
            <person name="Grigoriev I.V."/>
            <person name="Hibbett D."/>
        </authorList>
    </citation>
    <scope>NUCLEOTIDE SEQUENCE</scope>
    <source>
        <strain evidence="1">Sp2 HRB7682 ss15</strain>
    </source>
</reference>
<reference evidence="1" key="1">
    <citation type="submission" date="2022-08" db="EMBL/GenBank/DDBJ databases">
        <authorList>
            <consortium name="DOE Joint Genome Institute"/>
            <person name="Min B."/>
            <person name="Riley R."/>
            <person name="Sierra-Patev S."/>
            <person name="Naranjo-Ortiz M."/>
            <person name="Looney B."/>
            <person name="Konkel Z."/>
            <person name="Slot J.C."/>
            <person name="Sakamoto Y."/>
            <person name="Steenwyk J.L."/>
            <person name="Rokas A."/>
            <person name="Carro J."/>
            <person name="Camarero S."/>
            <person name="Ferreira P."/>
            <person name="Molpeceres G."/>
            <person name="Ruiz-Duenas F.J."/>
            <person name="Serrano A."/>
            <person name="Henrissat B."/>
            <person name="Drula E."/>
            <person name="Hughes K.W."/>
            <person name="Mata J.L."/>
            <person name="Ishikawa N.K."/>
            <person name="Vargas-Isla R."/>
            <person name="Ushijima S."/>
            <person name="Smith C.A."/>
            <person name="Ahrendt S."/>
            <person name="Andreopoulos W."/>
            <person name="He G."/>
            <person name="Labutti K."/>
            <person name="Lipzen A."/>
            <person name="Ng V."/>
            <person name="Sandor L."/>
            <person name="Barry K."/>
            <person name="Martinez A.T."/>
            <person name="Xiao Y."/>
            <person name="Gibbons J.G."/>
            <person name="Terashima K."/>
            <person name="Hibbett D.S."/>
            <person name="Grigoriev I.V."/>
        </authorList>
    </citation>
    <scope>NUCLEOTIDE SEQUENCE</scope>
    <source>
        <strain evidence="1">Sp2 HRB7682 ss15</strain>
    </source>
</reference>
<evidence type="ECO:0000313" key="1">
    <source>
        <dbReference type="EMBL" id="KAJ4495143.1"/>
    </source>
</evidence>
<sequence length="1021" mass="115904">MASVDRPNSGRLRRFCCAVRFQLAYSSLNSHSLYDTNGVRRMHVAQKLYSKCISPLGLPKHQSSILSGHSARFRVLSAVSGVPQNGEADVPQSSVLRDGAEYVSNQRIGDFERLRLYLTSTPTKKLAPELLVSLYDSVRVSSQFKSFSATQLSTLISILGSSSLPPDAPRIRNNYVDGTSNTSAYWSHVLCIADDKKALGFLLNNGDHYWAMWAWLALSRSGEHVKALSNASKHYNQIWQKTKFPDILVPYLETLISTGSSEHLQTAVVDLCNILGVHTDLHGRSLKLIWDIFLSSSTALTPSMKTSILHALWSRSTMSHTTVQRSNYMATHMFNPLTKRHERLPLDIAHLIASLGAPLFPFFLVSVPLSVQRWARRQTAAALSPSCSDEVRWTNFSLFALNQAARKGLGNRIPTLDPNFAGSNLNDWHIVLTLSILENVVNSYMESAQGSELCSLSGALWERWMSFTADRPIFVSRAVVSSFLRLAARTQDTYILDQCYRYSIDHALWQTNPDHTAADRAQIEALIGFHFAAFIRCHGRRWADILHFLDVQKDLSVSGSHADFVIQRLSSLDIETAFEFYEFCISHSVPVGVDITTMLATAMAPVRVHVVFPMLERGLNHAQMEKVLLALLDTLRTQRHQYLNPASGRILGRALCKLLQSKAPVVRIKYPLRYSLLRLVASNCATDAIRIVELVDEGAPSFLSARFLHRLLGIFLRHRQYTLAGRLYYIMKSRSIPSQDRFRRKLILGLMRGGANTFAKRFRSSRSTRSTVERMVTRLEFRGAIPCRTSSDRVLSIVRKYPNDIPSIKSAFSALVLSKRPVAAKRLFQDSLPYLDSPTKVWLGNMFLHRILRRFDKRNMQVVKKLLRAKNYLMMNFGFTGDRITFNILLKGMLRWKNVSSSKTRMLFDDCIRMGYPVGSRWRRINNVPFGTQSLSPPITFGMPMLDPHISFQRHVRPLYKMFIKAFYIRKDVEAAKTVVGILKNEEAENLSRQQYRDRSRLEGLRRRKLTKGTTISDDNL</sequence>
<dbReference type="EMBL" id="JANVFS010000002">
    <property type="protein sequence ID" value="KAJ4495143.1"/>
    <property type="molecule type" value="Genomic_DNA"/>
</dbReference>
<dbReference type="Proteomes" id="UP001150238">
    <property type="component" value="Unassembled WGS sequence"/>
</dbReference>
<comment type="caution">
    <text evidence="1">The sequence shown here is derived from an EMBL/GenBank/DDBJ whole genome shotgun (WGS) entry which is preliminary data.</text>
</comment>
<dbReference type="AlphaFoldDB" id="A0A9W9E0K5"/>
<evidence type="ECO:0000313" key="2">
    <source>
        <dbReference type="Proteomes" id="UP001150238"/>
    </source>
</evidence>
<accession>A0A9W9E0K5</accession>
<proteinExistence type="predicted"/>